<feature type="compositionally biased region" description="Basic residues" evidence="1">
    <location>
        <begin position="317"/>
        <end position="334"/>
    </location>
</feature>
<dbReference type="AlphaFoldDB" id="A0A5J4VBV0"/>
<accession>A0A5J4VBV0</accession>
<evidence type="ECO:0000313" key="3">
    <source>
        <dbReference type="Proteomes" id="UP000324800"/>
    </source>
</evidence>
<feature type="compositionally biased region" description="Acidic residues" evidence="1">
    <location>
        <begin position="300"/>
        <end position="312"/>
    </location>
</feature>
<feature type="compositionally biased region" description="Low complexity" evidence="1">
    <location>
        <begin position="493"/>
        <end position="505"/>
    </location>
</feature>
<protein>
    <recommendedName>
        <fullName evidence="4">C2 domain-containing protein</fullName>
    </recommendedName>
</protein>
<dbReference type="EMBL" id="SNRW01008149">
    <property type="protein sequence ID" value="KAA6380003.1"/>
    <property type="molecule type" value="Genomic_DNA"/>
</dbReference>
<name>A0A5J4VBV0_9EUKA</name>
<evidence type="ECO:0000313" key="2">
    <source>
        <dbReference type="EMBL" id="KAA6380003.1"/>
    </source>
</evidence>
<sequence>MLQLSGFRKQSKQASQALSSLIEESPATKECILSNPDEVQTIEQFLVAPNIPQKYIIPIESDGYNRKGEKDYNVGQVEKDRDYDDYIPKDYDKDNLYEDSQGNLHGYPYASASQIRQEGVEFDRLLDRKIKEHLFAGVVRVEVICAKQLEATSADVKSDPYVVIRPYENNKQNVELPLEGKGNKSGTQPGVVELSIDYIPEELQKQKYIDKQKKMNKLGEDDILIDFDADANVNLPRPYTILSRLITCLWDISFDWAQVRHIPVLHTSAAPLFHYMMVDVCSDRIPYIQQYWRENIGQMSDDEEDEEENEEDQDKRGKQKKNKKLMKKHYQIRQSRSKYKEKTQSILLITQQYESIWEYHPDSIQVELQSQQPMQSDYLLNRDRRLLMIFRSNTPFKQYQLQPIHPSTSQQQQQYFMQLILQRLNQTAIEKLEYRASGLLTNILIEIDQEDFIAWIGYALSKQIEYHQPSNPYSVQNDSLSSSALKQIFPHPSQSSSFGQQGLFQTDSRVTHHPQ</sequence>
<dbReference type="Proteomes" id="UP000324800">
    <property type="component" value="Unassembled WGS sequence"/>
</dbReference>
<feature type="region of interest" description="Disordered" evidence="1">
    <location>
        <begin position="298"/>
        <end position="334"/>
    </location>
</feature>
<evidence type="ECO:0008006" key="4">
    <source>
        <dbReference type="Google" id="ProtNLM"/>
    </source>
</evidence>
<proteinExistence type="predicted"/>
<organism evidence="2 3">
    <name type="scientific">Streblomastix strix</name>
    <dbReference type="NCBI Taxonomy" id="222440"/>
    <lineage>
        <taxon>Eukaryota</taxon>
        <taxon>Metamonada</taxon>
        <taxon>Preaxostyla</taxon>
        <taxon>Oxymonadida</taxon>
        <taxon>Streblomastigidae</taxon>
        <taxon>Streblomastix</taxon>
    </lineage>
</organism>
<evidence type="ECO:0000256" key="1">
    <source>
        <dbReference type="SAM" id="MobiDB-lite"/>
    </source>
</evidence>
<feature type="region of interest" description="Disordered" evidence="1">
    <location>
        <begin position="491"/>
        <end position="515"/>
    </location>
</feature>
<gene>
    <name evidence="2" type="ORF">EZS28_024471</name>
</gene>
<comment type="caution">
    <text evidence="2">The sequence shown here is derived from an EMBL/GenBank/DDBJ whole genome shotgun (WGS) entry which is preliminary data.</text>
</comment>
<reference evidence="2 3" key="1">
    <citation type="submission" date="2019-03" db="EMBL/GenBank/DDBJ databases">
        <title>Single cell metagenomics reveals metabolic interactions within the superorganism composed of flagellate Streblomastix strix and complex community of Bacteroidetes bacteria on its surface.</title>
        <authorList>
            <person name="Treitli S.C."/>
            <person name="Kolisko M."/>
            <person name="Husnik F."/>
            <person name="Keeling P."/>
            <person name="Hampl V."/>
        </authorList>
    </citation>
    <scope>NUCLEOTIDE SEQUENCE [LARGE SCALE GENOMIC DNA]</scope>
    <source>
        <strain evidence="2">ST1C</strain>
    </source>
</reference>